<dbReference type="GO" id="GO:0030864">
    <property type="term" value="C:cortical actin cytoskeleton"/>
    <property type="evidence" value="ECO:0007669"/>
    <property type="project" value="TreeGrafter"/>
</dbReference>
<dbReference type="AlphaFoldDB" id="F4PJM1"/>
<evidence type="ECO:0000256" key="5">
    <source>
        <dbReference type="ARBA" id="ARBA00038052"/>
    </source>
</evidence>
<evidence type="ECO:0000256" key="4">
    <source>
        <dbReference type="ARBA" id="ARBA00023212"/>
    </source>
</evidence>
<evidence type="ECO:0000259" key="7">
    <source>
        <dbReference type="PROSITE" id="PS51263"/>
    </source>
</evidence>
<dbReference type="STRING" id="1054147.F4PJM1"/>
<dbReference type="OMA" id="KLLGHYN"/>
<proteinExistence type="inferred from homology"/>
<dbReference type="SMART" id="SM00102">
    <property type="entry name" value="ADF"/>
    <property type="match status" value="2"/>
</dbReference>
<dbReference type="OrthoDB" id="20822at2759"/>
<dbReference type="PANTHER" id="PTHR10829:SF25">
    <property type="entry name" value="DREBRIN-LIKE PROTEIN"/>
    <property type="match status" value="1"/>
</dbReference>
<accession>F4PJM1</accession>
<comment type="similarity">
    <text evidence="5">Belongs to the actin-binding proteins ADF family. Coactosin subfamily.</text>
</comment>
<dbReference type="GeneID" id="14876381"/>
<feature type="domain" description="ADF-H" evidence="7">
    <location>
        <begin position="25"/>
        <end position="156"/>
    </location>
</feature>
<dbReference type="InterPro" id="IPR002108">
    <property type="entry name" value="ADF-H"/>
</dbReference>
<dbReference type="FunFam" id="3.40.20.10:FF:000018">
    <property type="entry name" value="Coactosin-like 1"/>
    <property type="match status" value="2"/>
</dbReference>
<dbReference type="Proteomes" id="UP000007797">
    <property type="component" value="Unassembled WGS sequence"/>
</dbReference>
<dbReference type="GO" id="GO:0005884">
    <property type="term" value="C:actin filament"/>
    <property type="evidence" value="ECO:0007669"/>
    <property type="project" value="TreeGrafter"/>
</dbReference>
<dbReference type="CDD" id="cd11282">
    <property type="entry name" value="ADF_coactosin_like"/>
    <property type="match status" value="2"/>
</dbReference>
<dbReference type="InterPro" id="IPR029006">
    <property type="entry name" value="ADF-H/Gelsolin-like_dom_sf"/>
</dbReference>
<comment type="subcellular location">
    <subcellularLocation>
        <location evidence="1">Cytoplasm</location>
        <location evidence="1">Cytoskeleton</location>
    </subcellularLocation>
</comment>
<reference evidence="9" key="1">
    <citation type="journal article" date="2011" name="Genome Res.">
        <title>Phylogeny-wide analysis of social amoeba genomes highlights ancient origins for complex intercellular communication.</title>
        <authorList>
            <person name="Heidel A.J."/>
            <person name="Lawal H.M."/>
            <person name="Felder M."/>
            <person name="Schilde C."/>
            <person name="Helps N.R."/>
            <person name="Tunggal B."/>
            <person name="Rivero F."/>
            <person name="John U."/>
            <person name="Schleicher M."/>
            <person name="Eichinger L."/>
            <person name="Platzer M."/>
            <person name="Noegel A.A."/>
            <person name="Schaap P."/>
            <person name="Gloeckner G."/>
        </authorList>
    </citation>
    <scope>NUCLEOTIDE SEQUENCE [LARGE SCALE GENOMIC DNA]</scope>
    <source>
        <strain evidence="9">SH3</strain>
    </source>
</reference>
<evidence type="ECO:0000256" key="3">
    <source>
        <dbReference type="ARBA" id="ARBA00023203"/>
    </source>
</evidence>
<gene>
    <name evidence="8" type="ORF">DFA_05931</name>
</gene>
<dbReference type="GO" id="GO:0030833">
    <property type="term" value="P:regulation of actin filament polymerization"/>
    <property type="evidence" value="ECO:0007669"/>
    <property type="project" value="TreeGrafter"/>
</dbReference>
<evidence type="ECO:0000313" key="9">
    <source>
        <dbReference type="Proteomes" id="UP000007797"/>
    </source>
</evidence>
<evidence type="ECO:0000256" key="2">
    <source>
        <dbReference type="ARBA" id="ARBA00022490"/>
    </source>
</evidence>
<keyword evidence="4" id="KW-0206">Cytoskeleton</keyword>
<keyword evidence="3" id="KW-0009">Actin-binding</keyword>
<organism evidence="8 9">
    <name type="scientific">Cavenderia fasciculata</name>
    <name type="common">Slime mold</name>
    <name type="synonym">Dictyostelium fasciculatum</name>
    <dbReference type="NCBI Taxonomy" id="261658"/>
    <lineage>
        <taxon>Eukaryota</taxon>
        <taxon>Amoebozoa</taxon>
        <taxon>Evosea</taxon>
        <taxon>Eumycetozoa</taxon>
        <taxon>Dictyostelia</taxon>
        <taxon>Acytosteliales</taxon>
        <taxon>Cavenderiaceae</taxon>
        <taxon>Cavenderia</taxon>
    </lineage>
</organism>
<keyword evidence="2" id="KW-0963">Cytoplasm</keyword>
<evidence type="ECO:0000256" key="1">
    <source>
        <dbReference type="ARBA" id="ARBA00004245"/>
    </source>
</evidence>
<dbReference type="PROSITE" id="PS51263">
    <property type="entry name" value="ADF_H"/>
    <property type="match status" value="2"/>
</dbReference>
<dbReference type="Gene3D" id="3.40.20.10">
    <property type="entry name" value="Severin"/>
    <property type="match status" value="2"/>
</dbReference>
<dbReference type="KEGG" id="dfa:DFA_05931"/>
<dbReference type="SUPFAM" id="SSF55753">
    <property type="entry name" value="Actin depolymerizing proteins"/>
    <property type="match status" value="2"/>
</dbReference>
<feature type="domain" description="ADF-H" evidence="7">
    <location>
        <begin position="198"/>
        <end position="329"/>
    </location>
</feature>
<name>F4PJM1_CACFS</name>
<dbReference type="GO" id="GO:0051015">
    <property type="term" value="F:actin filament binding"/>
    <property type="evidence" value="ECO:0007669"/>
    <property type="project" value="TreeGrafter"/>
</dbReference>
<dbReference type="Pfam" id="PF00241">
    <property type="entry name" value="Cofilin_ADF"/>
    <property type="match status" value="2"/>
</dbReference>
<dbReference type="RefSeq" id="XP_004361646.1">
    <property type="nucleotide sequence ID" value="XM_004361589.1"/>
</dbReference>
<evidence type="ECO:0000313" key="8">
    <source>
        <dbReference type="EMBL" id="EGG23795.1"/>
    </source>
</evidence>
<protein>
    <recommendedName>
        <fullName evidence="6">Coactosin</fullName>
    </recommendedName>
</protein>
<sequence>MIEYYFNQYFFRIRLSIYLIYFNCNNVKSIRSRKPTIGDIHTSGHPTNWILVGYDGSPNQIKLIGSGNGGVNELAQHLDDSIMAYGIARVVDKVDGIPTDRYAYITWIGQGVKGMDKARYGTNKAHITKLLGHYNIEIAADQRSDITETEVMNRIQDASGSRDRTGEVKKANTTYGNVSSLKNPTTTTVKVPGANTSSVGLTFSDELASIVQEVKDGKNQTNWMLIGYQGKESLVFVAKGTGGVDELAQHLSDTQAYYGIVKTADQIDQSVTYKYGQINFVGVNVSPLLKGRITSHKGTIDKFFSPVHVVINGEQQSEITDSIFQNKVKALKGN</sequence>
<keyword evidence="9" id="KW-1185">Reference proteome</keyword>
<dbReference type="EMBL" id="GL883007">
    <property type="protein sequence ID" value="EGG23795.1"/>
    <property type="molecule type" value="Genomic_DNA"/>
</dbReference>
<dbReference type="PANTHER" id="PTHR10829">
    <property type="entry name" value="CORTACTIN AND DREBRIN"/>
    <property type="match status" value="1"/>
</dbReference>
<evidence type="ECO:0000256" key="6">
    <source>
        <dbReference type="ARBA" id="ARBA00069392"/>
    </source>
</evidence>
<dbReference type="GO" id="GO:0030427">
    <property type="term" value="C:site of polarized growth"/>
    <property type="evidence" value="ECO:0007669"/>
    <property type="project" value="TreeGrafter"/>
</dbReference>